<evidence type="ECO:0000313" key="1">
    <source>
        <dbReference type="EMBL" id="CAF4899822.1"/>
    </source>
</evidence>
<dbReference type="AlphaFoldDB" id="A0A821V4A1"/>
<reference evidence="1" key="1">
    <citation type="submission" date="2021-02" db="EMBL/GenBank/DDBJ databases">
        <authorList>
            <person name="Nowell W R."/>
        </authorList>
    </citation>
    <scope>NUCLEOTIDE SEQUENCE</scope>
</reference>
<accession>A0A821V4A1</accession>
<name>A0A821V4A1_9BILA</name>
<proteinExistence type="predicted"/>
<evidence type="ECO:0000313" key="2">
    <source>
        <dbReference type="Proteomes" id="UP000663838"/>
    </source>
</evidence>
<comment type="caution">
    <text evidence="1">The sequence shown here is derived from an EMBL/GenBank/DDBJ whole genome shotgun (WGS) entry which is preliminary data.</text>
</comment>
<dbReference type="EMBL" id="CAJOBS010005448">
    <property type="protein sequence ID" value="CAF4899822.1"/>
    <property type="molecule type" value="Genomic_DNA"/>
</dbReference>
<feature type="non-terminal residue" evidence="1">
    <location>
        <position position="1"/>
    </location>
</feature>
<protein>
    <submittedName>
        <fullName evidence="1">Uncharacterized protein</fullName>
    </submittedName>
</protein>
<gene>
    <name evidence="1" type="ORF">TOA249_LOCUS30593</name>
</gene>
<organism evidence="1 2">
    <name type="scientific">Rotaria socialis</name>
    <dbReference type="NCBI Taxonomy" id="392032"/>
    <lineage>
        <taxon>Eukaryota</taxon>
        <taxon>Metazoa</taxon>
        <taxon>Spiralia</taxon>
        <taxon>Gnathifera</taxon>
        <taxon>Rotifera</taxon>
        <taxon>Eurotatoria</taxon>
        <taxon>Bdelloidea</taxon>
        <taxon>Philodinida</taxon>
        <taxon>Philodinidae</taxon>
        <taxon>Rotaria</taxon>
    </lineage>
</organism>
<dbReference type="Proteomes" id="UP000663838">
    <property type="component" value="Unassembled WGS sequence"/>
</dbReference>
<sequence length="336" mass="37722">MYQDHHYSTAKSIKSSNKKQFIMSGDAKCNFSSCTCSYHGTVHSNNELIITFEGKIVHSPSEQRARPVRGIHRLAVAEKLTSGLSPGQLRLKELGHLTENNRKFGNYNSVGSSPHVFRKIRSEAKTSLMLDKDLTTSLQKIKEEQAKVINVGKRVPGYLQTITICPLRLIHFTEGALILWNKIGNGSLVFQLAAMRFFNGDNTMSAYLKRSWIIVNKKATNEDLIKTIVHSCFAHFSKGVKRQATKFFAKKKVAFALWIMSLLVNSNTVEEMASMWEHTCTVLLSPTQNTAYSVSISCLSYAADNVNNDPDKDNSIIRNVKVDSKGEYQYSSTLDQ</sequence>